<gene>
    <name evidence="2" type="primary">def</name>
    <name evidence="3" type="ORF">E7201_02400</name>
</gene>
<dbReference type="PANTHER" id="PTHR10458">
    <property type="entry name" value="PEPTIDE DEFORMYLASE"/>
    <property type="match status" value="1"/>
</dbReference>
<dbReference type="EC" id="3.5.1.88" evidence="2"/>
<feature type="binding site" evidence="2">
    <location>
        <position position="86"/>
    </location>
    <ligand>
        <name>Fe cation</name>
        <dbReference type="ChEBI" id="CHEBI:24875"/>
    </ligand>
</feature>
<name>A0A927WLT3_SELRU</name>
<dbReference type="NCBIfam" id="NF006670">
    <property type="entry name" value="PRK09218.1"/>
    <property type="match status" value="1"/>
</dbReference>
<dbReference type="GO" id="GO:0042586">
    <property type="term" value="F:peptide deformylase activity"/>
    <property type="evidence" value="ECO:0007669"/>
    <property type="project" value="UniProtKB-UniRule"/>
</dbReference>
<dbReference type="PIRSF" id="PIRSF004749">
    <property type="entry name" value="Pep_def"/>
    <property type="match status" value="1"/>
</dbReference>
<keyword evidence="2" id="KW-0408">Iron</keyword>
<dbReference type="InterPro" id="IPR023635">
    <property type="entry name" value="Peptide_deformylase"/>
</dbReference>
<dbReference type="CDD" id="cd00487">
    <property type="entry name" value="Pep_deformylase"/>
    <property type="match status" value="1"/>
</dbReference>
<comment type="catalytic activity">
    <reaction evidence="2">
        <text>N-terminal N-formyl-L-methionyl-[peptide] + H2O = N-terminal L-methionyl-[peptide] + formate</text>
        <dbReference type="Rhea" id="RHEA:24420"/>
        <dbReference type="Rhea" id="RHEA-COMP:10639"/>
        <dbReference type="Rhea" id="RHEA-COMP:10640"/>
        <dbReference type="ChEBI" id="CHEBI:15377"/>
        <dbReference type="ChEBI" id="CHEBI:15740"/>
        <dbReference type="ChEBI" id="CHEBI:49298"/>
        <dbReference type="ChEBI" id="CHEBI:64731"/>
        <dbReference type="EC" id="3.5.1.88"/>
    </reaction>
</comment>
<feature type="binding site" evidence="2">
    <location>
        <position position="127"/>
    </location>
    <ligand>
        <name>Fe cation</name>
        <dbReference type="ChEBI" id="CHEBI:24875"/>
    </ligand>
</feature>
<dbReference type="InterPro" id="IPR036821">
    <property type="entry name" value="Peptide_deformylase_sf"/>
</dbReference>
<protein>
    <recommendedName>
        <fullName evidence="2">Peptide deformylase</fullName>
        <shortName evidence="2">PDF</shortName>
        <ecNumber evidence="2">3.5.1.88</ecNumber>
    </recommendedName>
    <alternativeName>
        <fullName evidence="2">Polypeptide deformylase</fullName>
    </alternativeName>
</protein>
<dbReference type="Gene3D" id="3.90.45.10">
    <property type="entry name" value="Peptide deformylase"/>
    <property type="match status" value="1"/>
</dbReference>
<evidence type="ECO:0000313" key="4">
    <source>
        <dbReference type="Proteomes" id="UP000761380"/>
    </source>
</evidence>
<keyword evidence="2" id="KW-0648">Protein biosynthesis</keyword>
<keyword evidence="2" id="KW-0479">Metal-binding</keyword>
<evidence type="ECO:0000256" key="2">
    <source>
        <dbReference type="HAMAP-Rule" id="MF_00163"/>
    </source>
</evidence>
<dbReference type="PRINTS" id="PR01576">
    <property type="entry name" value="PDEFORMYLASE"/>
</dbReference>
<comment type="cofactor">
    <cofactor evidence="2">
        <name>Fe(2+)</name>
        <dbReference type="ChEBI" id="CHEBI:29033"/>
    </cofactor>
    <text evidence="2">Binds 1 Fe(2+) ion.</text>
</comment>
<evidence type="ECO:0000256" key="1">
    <source>
        <dbReference type="ARBA" id="ARBA00010759"/>
    </source>
</evidence>
<feature type="active site" evidence="2">
    <location>
        <position position="128"/>
    </location>
</feature>
<organism evidence="3 4">
    <name type="scientific">Selenomonas ruminantium</name>
    <dbReference type="NCBI Taxonomy" id="971"/>
    <lineage>
        <taxon>Bacteria</taxon>
        <taxon>Bacillati</taxon>
        <taxon>Bacillota</taxon>
        <taxon>Negativicutes</taxon>
        <taxon>Selenomonadales</taxon>
        <taxon>Selenomonadaceae</taxon>
        <taxon>Selenomonas</taxon>
    </lineage>
</organism>
<dbReference type="Proteomes" id="UP000761380">
    <property type="component" value="Unassembled WGS sequence"/>
</dbReference>
<reference evidence="3" key="1">
    <citation type="submission" date="2019-04" db="EMBL/GenBank/DDBJ databases">
        <title>Evolution of Biomass-Degrading Anaerobic Consortia Revealed by Metagenomics.</title>
        <authorList>
            <person name="Peng X."/>
        </authorList>
    </citation>
    <scope>NUCLEOTIDE SEQUENCE</scope>
    <source>
        <strain evidence="3">SIG240</strain>
    </source>
</reference>
<proteinExistence type="inferred from homology"/>
<feature type="binding site" evidence="2">
    <location>
        <position position="131"/>
    </location>
    <ligand>
        <name>Fe cation</name>
        <dbReference type="ChEBI" id="CHEBI:24875"/>
    </ligand>
</feature>
<dbReference type="GO" id="GO:0006412">
    <property type="term" value="P:translation"/>
    <property type="evidence" value="ECO:0007669"/>
    <property type="project" value="UniProtKB-UniRule"/>
</dbReference>
<comment type="similarity">
    <text evidence="1 2">Belongs to the polypeptide deformylase family.</text>
</comment>
<comment type="function">
    <text evidence="2">Removes the formyl group from the N-terminal Met of newly synthesized proteins. Requires at least a dipeptide for an efficient rate of reaction. N-terminal L-methionine is a prerequisite for activity but the enzyme has broad specificity at other positions.</text>
</comment>
<dbReference type="AlphaFoldDB" id="A0A927WLT3"/>
<sequence length="137" mass="15896">MVRNIMKDLLFLRQKAEPAAKEDIAIAEDLLDTLRFHREHCVGMAANMIGERKAIIAIADGNRLTAMLNPEVVKKSPRTYKTSEGCLSIPGEREVERHDWIEIKYRDMDWHKEKRKFTGFEAEIVQHELDHLEGKLV</sequence>
<evidence type="ECO:0000313" key="3">
    <source>
        <dbReference type="EMBL" id="MBE6092020.1"/>
    </source>
</evidence>
<dbReference type="SUPFAM" id="SSF56420">
    <property type="entry name" value="Peptide deformylase"/>
    <property type="match status" value="1"/>
</dbReference>
<dbReference type="Pfam" id="PF01327">
    <property type="entry name" value="Pep_deformylase"/>
    <property type="match status" value="1"/>
</dbReference>
<dbReference type="PANTHER" id="PTHR10458:SF22">
    <property type="entry name" value="PEPTIDE DEFORMYLASE"/>
    <property type="match status" value="1"/>
</dbReference>
<dbReference type="EMBL" id="SVBY01000010">
    <property type="protein sequence ID" value="MBE6092020.1"/>
    <property type="molecule type" value="Genomic_DNA"/>
</dbReference>
<dbReference type="GO" id="GO:0046872">
    <property type="term" value="F:metal ion binding"/>
    <property type="evidence" value="ECO:0007669"/>
    <property type="project" value="UniProtKB-KW"/>
</dbReference>
<keyword evidence="2 3" id="KW-0378">Hydrolase</keyword>
<dbReference type="HAMAP" id="MF_00163">
    <property type="entry name" value="Pep_deformylase"/>
    <property type="match status" value="1"/>
</dbReference>
<accession>A0A927WLT3</accession>
<comment type="caution">
    <text evidence="3">The sequence shown here is derived from an EMBL/GenBank/DDBJ whole genome shotgun (WGS) entry which is preliminary data.</text>
</comment>